<name>A0ABS9Z6B9_9HYPH</name>
<comment type="caution">
    <text evidence="1">The sequence shown here is derived from an EMBL/GenBank/DDBJ whole genome shotgun (WGS) entry which is preliminary data.</text>
</comment>
<dbReference type="RefSeq" id="WP_243067180.1">
    <property type="nucleotide sequence ID" value="NZ_JAIVFK010000048.1"/>
</dbReference>
<evidence type="ECO:0000313" key="1">
    <source>
        <dbReference type="EMBL" id="MCI4683218.1"/>
    </source>
</evidence>
<accession>A0ABS9Z6B9</accession>
<evidence type="ECO:0000313" key="2">
    <source>
        <dbReference type="Proteomes" id="UP001139104"/>
    </source>
</evidence>
<dbReference type="EMBL" id="JAIVFP010000001">
    <property type="protein sequence ID" value="MCI4683218.1"/>
    <property type="molecule type" value="Genomic_DNA"/>
</dbReference>
<gene>
    <name evidence="1" type="ORF">K2U94_10630</name>
</gene>
<sequence length="115" mass="12826">MSQSDRRSKRSKTVKNIRGVEVVTIPLAEYVALLGAQKRQLADDTNLVSGFPRSPIERDPRLAAFIRERRGKMELSQIAAECRRIFGPGAPSRSSICRYFQRLRRGVGYAGGSTS</sequence>
<reference evidence="1" key="1">
    <citation type="journal article" date="2022" name="ISME J.">
        <title>Identification of active gaseous-alkane degraders at natural gas seeps.</title>
        <authorList>
            <person name="Farhan Ul Haque M."/>
            <person name="Hernandez M."/>
            <person name="Crombie A.T."/>
            <person name="Murrell J.C."/>
        </authorList>
    </citation>
    <scope>NUCLEOTIDE SEQUENCE</scope>
    <source>
        <strain evidence="1">PC2</strain>
    </source>
</reference>
<dbReference type="Proteomes" id="UP001139104">
    <property type="component" value="Unassembled WGS sequence"/>
</dbReference>
<organism evidence="1 2">
    <name type="scientific">Candidatus Rhodoblastus alkanivorans</name>
    <dbReference type="NCBI Taxonomy" id="2954117"/>
    <lineage>
        <taxon>Bacteria</taxon>
        <taxon>Pseudomonadati</taxon>
        <taxon>Pseudomonadota</taxon>
        <taxon>Alphaproteobacteria</taxon>
        <taxon>Hyphomicrobiales</taxon>
        <taxon>Rhodoblastaceae</taxon>
        <taxon>Rhodoblastus</taxon>
    </lineage>
</organism>
<protein>
    <submittedName>
        <fullName evidence="1">Uncharacterized protein</fullName>
    </submittedName>
</protein>
<keyword evidence="2" id="KW-1185">Reference proteome</keyword>
<proteinExistence type="predicted"/>